<dbReference type="PROSITE" id="PS51339">
    <property type="entry name" value="PPASE_MYOTUBULARIN"/>
    <property type="match status" value="1"/>
</dbReference>
<dbReference type="Pfam" id="PF06602">
    <property type="entry name" value="Myotub-related"/>
    <property type="match status" value="1"/>
</dbReference>
<dbReference type="WBParaSite" id="SBAD_0001347301-mRNA-1">
    <property type="protein sequence ID" value="SBAD_0001347301-mRNA-1"/>
    <property type="gene ID" value="SBAD_0001347301"/>
</dbReference>
<organism evidence="5">
    <name type="scientific">Soboliphyme baturini</name>
    <dbReference type="NCBI Taxonomy" id="241478"/>
    <lineage>
        <taxon>Eukaryota</taxon>
        <taxon>Metazoa</taxon>
        <taxon>Ecdysozoa</taxon>
        <taxon>Nematoda</taxon>
        <taxon>Enoplea</taxon>
        <taxon>Dorylaimia</taxon>
        <taxon>Dioctophymatida</taxon>
        <taxon>Dioctophymatoidea</taxon>
        <taxon>Soboliphymatidae</taxon>
        <taxon>Soboliphyme</taxon>
    </lineage>
</organism>
<evidence type="ECO:0000259" key="2">
    <source>
        <dbReference type="PROSITE" id="PS51339"/>
    </source>
</evidence>
<dbReference type="OrthoDB" id="271628at2759"/>
<name>A0A183JB09_9BILA</name>
<dbReference type="InterPro" id="IPR010569">
    <property type="entry name" value="Myotubularin-like_Pase_dom"/>
</dbReference>
<keyword evidence="4" id="KW-1185">Reference proteome</keyword>
<reference evidence="5" key="1">
    <citation type="submission" date="2016-06" db="UniProtKB">
        <authorList>
            <consortium name="WormBaseParasite"/>
        </authorList>
    </citation>
    <scope>IDENTIFICATION</scope>
</reference>
<feature type="domain" description="Myotubularin phosphatase" evidence="2">
    <location>
        <begin position="1"/>
        <end position="69"/>
    </location>
</feature>
<dbReference type="EMBL" id="UZAM01019972">
    <property type="protein sequence ID" value="VDP53665.1"/>
    <property type="molecule type" value="Genomic_DNA"/>
</dbReference>
<dbReference type="SUPFAM" id="SSF52799">
    <property type="entry name" value="(Phosphotyrosine protein) phosphatases II"/>
    <property type="match status" value="1"/>
</dbReference>
<evidence type="ECO:0000313" key="5">
    <source>
        <dbReference type="WBParaSite" id="SBAD_0001347301-mRNA-1"/>
    </source>
</evidence>
<dbReference type="AlphaFoldDB" id="A0A183JB09"/>
<dbReference type="InterPro" id="IPR029021">
    <property type="entry name" value="Prot-tyrosine_phosphatase-like"/>
</dbReference>
<sequence length="69" mass="7493">MEVTFHDGGTLTKANVVPSPSASDASFFRLTTVNKFYTVCQSYPAVLIIPCKISDDSCKKIAKGHKNGR</sequence>
<comment type="similarity">
    <text evidence="1">Belongs to the protein-tyrosine phosphatase family. Non-receptor class myotubularin subfamily.</text>
</comment>
<accession>A0A183JB09</accession>
<proteinExistence type="inferred from homology"/>
<dbReference type="Proteomes" id="UP000270296">
    <property type="component" value="Unassembled WGS sequence"/>
</dbReference>
<protein>
    <submittedName>
        <fullName evidence="5">Myotubularin phosphatase domain-containing protein</fullName>
    </submittedName>
</protein>
<evidence type="ECO:0000313" key="3">
    <source>
        <dbReference type="EMBL" id="VDP53665.1"/>
    </source>
</evidence>
<evidence type="ECO:0000256" key="1">
    <source>
        <dbReference type="ARBA" id="ARBA00007471"/>
    </source>
</evidence>
<evidence type="ECO:0000313" key="4">
    <source>
        <dbReference type="Proteomes" id="UP000270296"/>
    </source>
</evidence>
<gene>
    <name evidence="3" type="ORF">SBAD_LOCUS13057</name>
</gene>
<reference evidence="3 4" key="2">
    <citation type="submission" date="2018-11" db="EMBL/GenBank/DDBJ databases">
        <authorList>
            <consortium name="Pathogen Informatics"/>
        </authorList>
    </citation>
    <scope>NUCLEOTIDE SEQUENCE [LARGE SCALE GENOMIC DNA]</scope>
</reference>